<keyword evidence="1" id="KW-1133">Transmembrane helix</keyword>
<proteinExistence type="predicted"/>
<organism evidence="2">
    <name type="scientific">Anopheles coluzzii</name>
    <name type="common">African malaria mosquito</name>
    <dbReference type="NCBI Taxonomy" id="1518534"/>
    <lineage>
        <taxon>Eukaryota</taxon>
        <taxon>Metazoa</taxon>
        <taxon>Ecdysozoa</taxon>
        <taxon>Arthropoda</taxon>
        <taxon>Hexapoda</taxon>
        <taxon>Insecta</taxon>
        <taxon>Pterygota</taxon>
        <taxon>Neoptera</taxon>
        <taxon>Endopterygota</taxon>
        <taxon>Diptera</taxon>
        <taxon>Nematocera</taxon>
        <taxon>Culicoidea</taxon>
        <taxon>Culicidae</taxon>
        <taxon>Anophelinae</taxon>
        <taxon>Anopheles</taxon>
    </lineage>
</organism>
<evidence type="ECO:0000256" key="1">
    <source>
        <dbReference type="SAM" id="Phobius"/>
    </source>
</evidence>
<sequence>MRALCVSGIVDVVVIIIIIIIIIIVFIVVIVQHRQVNTHASAIGCIGISIAYYDAAFHSTIDHGSARSVRIEFEDTVSSLGALFSHDTWWCGKLLPVC</sequence>
<keyword evidence="1" id="KW-0812">Transmembrane</keyword>
<name>A0A8W7PD24_ANOCL</name>
<dbReference type="Proteomes" id="UP000075882">
    <property type="component" value="Unassembled WGS sequence"/>
</dbReference>
<dbReference type="EnsemblMetazoa" id="ACOM029735-RA">
    <property type="protein sequence ID" value="ACOM029735-PA.1"/>
    <property type="gene ID" value="ACOM029735"/>
</dbReference>
<protein>
    <submittedName>
        <fullName evidence="2">Uncharacterized protein</fullName>
    </submittedName>
</protein>
<accession>A0A8W7PD24</accession>
<evidence type="ECO:0000313" key="2">
    <source>
        <dbReference type="EnsemblMetazoa" id="ACOM029735-PA.1"/>
    </source>
</evidence>
<dbReference type="AlphaFoldDB" id="A0A8W7PD24"/>
<feature type="transmembrane region" description="Helical" evidence="1">
    <location>
        <begin position="12"/>
        <end position="31"/>
    </location>
</feature>
<reference evidence="2" key="1">
    <citation type="submission" date="2022-08" db="UniProtKB">
        <authorList>
            <consortium name="EnsemblMetazoa"/>
        </authorList>
    </citation>
    <scope>IDENTIFICATION</scope>
</reference>
<keyword evidence="1" id="KW-0472">Membrane</keyword>